<sequence>MAAAAEEGSDAWEALSAESISLAGDDLAPHCGASDAGADAASEAFDFGECCRAAGDAAAAEAAAFNLDRLMGEGTAAGIAARVAAAAFGGAARETECRSEGDSSEVASSDGFEFVDRPGTGGEPCESPELASSWMDNSPAPAPSLQGFSASGARGRLQPASASPGRVDSAFEDMQEWAEVCADEACVSESEWDGHAESDDGWKGVERAGSGACGSPTAPAGGTWLPYGAADALGAAAISALSVTARGAIRLARAASKSRRGVRHWQTSQDSVGDKEDMAGTVGAFVGSVLPAALLGFVGFAGACGSSSSGVGDLTSNLHSLHAIAL</sequence>
<accession>A0A7R9TFK4</accession>
<feature type="compositionally biased region" description="Basic and acidic residues" evidence="1">
    <location>
        <begin position="192"/>
        <end position="206"/>
    </location>
</feature>
<proteinExistence type="predicted"/>
<gene>
    <name evidence="2" type="ORF">PCOL08062_LOCUS3447</name>
</gene>
<dbReference type="EMBL" id="HBDZ01004516">
    <property type="protein sequence ID" value="CAD8234217.1"/>
    <property type="molecule type" value="Transcribed_RNA"/>
</dbReference>
<feature type="region of interest" description="Disordered" evidence="1">
    <location>
        <begin position="95"/>
        <end position="168"/>
    </location>
</feature>
<name>A0A7R9TFK4_9VIRI</name>
<evidence type="ECO:0000256" key="1">
    <source>
        <dbReference type="SAM" id="MobiDB-lite"/>
    </source>
</evidence>
<reference evidence="2" key="1">
    <citation type="submission" date="2021-01" db="EMBL/GenBank/DDBJ databases">
        <authorList>
            <person name="Corre E."/>
            <person name="Pelletier E."/>
            <person name="Niang G."/>
            <person name="Scheremetjew M."/>
            <person name="Finn R."/>
            <person name="Kale V."/>
            <person name="Holt S."/>
            <person name="Cochrane G."/>
            <person name="Meng A."/>
            <person name="Brown T."/>
            <person name="Cohen L."/>
        </authorList>
    </citation>
    <scope>NUCLEOTIDE SEQUENCE</scope>
    <source>
        <strain evidence="2">CCMP1413</strain>
    </source>
</reference>
<dbReference type="AlphaFoldDB" id="A0A7R9TFK4"/>
<feature type="region of interest" description="Disordered" evidence="1">
    <location>
        <begin position="189"/>
        <end position="215"/>
    </location>
</feature>
<protein>
    <submittedName>
        <fullName evidence="2">Uncharacterized protein</fullName>
    </submittedName>
</protein>
<evidence type="ECO:0000313" key="2">
    <source>
        <dbReference type="EMBL" id="CAD8234217.1"/>
    </source>
</evidence>
<organism evidence="2">
    <name type="scientific">Prasinoderma coloniale</name>
    <dbReference type="NCBI Taxonomy" id="156133"/>
    <lineage>
        <taxon>Eukaryota</taxon>
        <taxon>Viridiplantae</taxon>
        <taxon>Prasinodermophyta</taxon>
        <taxon>Prasinodermophyceae</taxon>
        <taxon>Prasinodermales</taxon>
        <taxon>Prasinodermaceae</taxon>
        <taxon>Prasinoderma</taxon>
    </lineage>
</organism>